<dbReference type="GO" id="GO:0001671">
    <property type="term" value="F:ATPase activator activity"/>
    <property type="evidence" value="ECO:0007669"/>
    <property type="project" value="InterPro"/>
</dbReference>
<dbReference type="PANTHER" id="PTHR14021">
    <property type="entry name" value="IRON-SULFUR CLUSTER CO-CHAPERONE PROTEIN HSCB"/>
    <property type="match status" value="1"/>
</dbReference>
<dbReference type="EMBL" id="VEPZ02000351">
    <property type="protein sequence ID" value="KAE8726632.1"/>
    <property type="molecule type" value="Genomic_DNA"/>
</dbReference>
<dbReference type="AlphaFoldDB" id="A0A6A3CGT4"/>
<comment type="caution">
    <text evidence="2">The sequence shown here is derived from an EMBL/GenBank/DDBJ whole genome shotgun (WGS) entry which is preliminary data.</text>
</comment>
<dbReference type="Gene3D" id="1.20.1280.20">
    <property type="entry name" value="HscB, C-terminal domain"/>
    <property type="match status" value="1"/>
</dbReference>
<protein>
    <submittedName>
        <fullName evidence="2">Pentatricopeptide repeat (PPR) superfamily protein</fullName>
    </submittedName>
</protein>
<evidence type="ECO:0000313" key="2">
    <source>
        <dbReference type="EMBL" id="KAE8726632.1"/>
    </source>
</evidence>
<evidence type="ECO:0000256" key="1">
    <source>
        <dbReference type="ARBA" id="ARBA00023186"/>
    </source>
</evidence>
<dbReference type="SUPFAM" id="SSF47144">
    <property type="entry name" value="HSC20 (HSCB), C-terminal oligomerisation domain"/>
    <property type="match status" value="1"/>
</dbReference>
<organism evidence="2 3">
    <name type="scientific">Hibiscus syriacus</name>
    <name type="common">Rose of Sharon</name>
    <dbReference type="NCBI Taxonomy" id="106335"/>
    <lineage>
        <taxon>Eukaryota</taxon>
        <taxon>Viridiplantae</taxon>
        <taxon>Streptophyta</taxon>
        <taxon>Embryophyta</taxon>
        <taxon>Tracheophyta</taxon>
        <taxon>Spermatophyta</taxon>
        <taxon>Magnoliopsida</taxon>
        <taxon>eudicotyledons</taxon>
        <taxon>Gunneridae</taxon>
        <taxon>Pentapetalae</taxon>
        <taxon>rosids</taxon>
        <taxon>malvids</taxon>
        <taxon>Malvales</taxon>
        <taxon>Malvaceae</taxon>
        <taxon>Malvoideae</taxon>
        <taxon>Hibiscus</taxon>
    </lineage>
</organism>
<dbReference type="InterPro" id="IPR004640">
    <property type="entry name" value="HscB"/>
</dbReference>
<evidence type="ECO:0000313" key="3">
    <source>
        <dbReference type="Proteomes" id="UP000436088"/>
    </source>
</evidence>
<dbReference type="GO" id="GO:0051087">
    <property type="term" value="F:protein-folding chaperone binding"/>
    <property type="evidence" value="ECO:0007669"/>
    <property type="project" value="InterPro"/>
</dbReference>
<dbReference type="PANTHER" id="PTHR14021:SF15">
    <property type="entry name" value="IRON-SULFUR CLUSTER CO-CHAPERONE PROTEIN HSCB"/>
    <property type="match status" value="1"/>
</dbReference>
<proteinExistence type="predicted"/>
<keyword evidence="1" id="KW-0143">Chaperone</keyword>
<sequence length="169" mass="18940">MYKTKQLWSPLSAVFRRLLPTTCRLAPFSANSQIPSLSSHLQSSSRAPLRLEIFPDSKISLPSFSSQSAANFDSTTTVLELRCRRSWLGAVLVLKREYAAEQSGRFIDADRTLSKPLSRAVYILRLEGVDVDEEQTVADPELLTVIMEVWEAVEEAPNSQALNQIQSRV</sequence>
<dbReference type="Proteomes" id="UP000436088">
    <property type="component" value="Unassembled WGS sequence"/>
</dbReference>
<gene>
    <name evidence="2" type="ORF">F3Y22_tig00006570pilonHSYRG00074</name>
</gene>
<dbReference type="InterPro" id="IPR036386">
    <property type="entry name" value="HscB_C_sf"/>
</dbReference>
<keyword evidence="3" id="KW-1185">Reference proteome</keyword>
<reference evidence="2" key="1">
    <citation type="submission" date="2019-09" db="EMBL/GenBank/DDBJ databases">
        <title>Draft genome information of white flower Hibiscus syriacus.</title>
        <authorList>
            <person name="Kim Y.-M."/>
        </authorList>
    </citation>
    <scope>NUCLEOTIDE SEQUENCE [LARGE SCALE GENOMIC DNA]</scope>
    <source>
        <strain evidence="2">YM2019G1</strain>
    </source>
</reference>
<dbReference type="GO" id="GO:0044571">
    <property type="term" value="P:[2Fe-2S] cluster assembly"/>
    <property type="evidence" value="ECO:0007669"/>
    <property type="project" value="InterPro"/>
</dbReference>
<accession>A0A6A3CGT4</accession>
<dbReference type="GO" id="GO:0051259">
    <property type="term" value="P:protein complex oligomerization"/>
    <property type="evidence" value="ECO:0007669"/>
    <property type="project" value="InterPro"/>
</dbReference>
<name>A0A6A3CGT4_HIBSY</name>